<dbReference type="EMBL" id="KI271605">
    <property type="protein sequence ID" value="ERL64075.1"/>
    <property type="molecule type" value="Genomic_DNA"/>
</dbReference>
<dbReference type="HOGENOM" id="CLU_016047_0_2_9"/>
<comment type="similarity">
    <text evidence="7">Belongs to the binding-protein-dependent transport system permease family.</text>
</comment>
<protein>
    <recommendedName>
        <fullName evidence="9">ABC transmembrane type-1 domain-containing protein</fullName>
    </recommendedName>
</protein>
<feature type="transmembrane region" description="Helical" evidence="7">
    <location>
        <begin position="100"/>
        <end position="125"/>
    </location>
</feature>
<keyword evidence="11" id="KW-1185">Reference proteome</keyword>
<name>U4TL06_9LACO</name>
<feature type="transmembrane region" description="Helical" evidence="7">
    <location>
        <begin position="295"/>
        <end position="314"/>
    </location>
</feature>
<dbReference type="GO" id="GO:0005886">
    <property type="term" value="C:plasma membrane"/>
    <property type="evidence" value="ECO:0007669"/>
    <property type="project" value="UniProtKB-SubCell"/>
</dbReference>
<evidence type="ECO:0000259" key="9">
    <source>
        <dbReference type="PROSITE" id="PS50928"/>
    </source>
</evidence>
<dbReference type="SUPFAM" id="SSF160964">
    <property type="entry name" value="MalF N-terminal region-like"/>
    <property type="match status" value="1"/>
</dbReference>
<organism evidence="10 11">
    <name type="scientific">Schleiferilactobacillus shenzhenensis LY-73</name>
    <dbReference type="NCBI Taxonomy" id="1231336"/>
    <lineage>
        <taxon>Bacteria</taxon>
        <taxon>Bacillati</taxon>
        <taxon>Bacillota</taxon>
        <taxon>Bacilli</taxon>
        <taxon>Lactobacillales</taxon>
        <taxon>Lactobacillaceae</taxon>
        <taxon>Schleiferilactobacillus</taxon>
    </lineage>
</organism>
<evidence type="ECO:0000256" key="7">
    <source>
        <dbReference type="RuleBase" id="RU363032"/>
    </source>
</evidence>
<dbReference type="GO" id="GO:0055085">
    <property type="term" value="P:transmembrane transport"/>
    <property type="evidence" value="ECO:0007669"/>
    <property type="project" value="InterPro"/>
</dbReference>
<evidence type="ECO:0000313" key="10">
    <source>
        <dbReference type="EMBL" id="ERL64075.1"/>
    </source>
</evidence>
<evidence type="ECO:0000256" key="8">
    <source>
        <dbReference type="SAM" id="MobiDB-lite"/>
    </source>
</evidence>
<evidence type="ECO:0000256" key="6">
    <source>
        <dbReference type="ARBA" id="ARBA00023136"/>
    </source>
</evidence>
<dbReference type="InterPro" id="IPR035906">
    <property type="entry name" value="MetI-like_sf"/>
</dbReference>
<dbReference type="eggNOG" id="COG1175">
    <property type="taxonomic scope" value="Bacteria"/>
</dbReference>
<feature type="transmembrane region" description="Helical" evidence="7">
    <location>
        <begin position="186"/>
        <end position="211"/>
    </location>
</feature>
<keyword evidence="4 7" id="KW-0812">Transmembrane</keyword>
<dbReference type="STRING" id="1231336.L248_1608"/>
<dbReference type="PANTHER" id="PTHR30193:SF37">
    <property type="entry name" value="INNER MEMBRANE ABC TRANSPORTER PERMEASE PROTEIN YCJO"/>
    <property type="match status" value="1"/>
</dbReference>
<dbReference type="CDD" id="cd06261">
    <property type="entry name" value="TM_PBP2"/>
    <property type="match status" value="1"/>
</dbReference>
<proteinExistence type="inferred from homology"/>
<comment type="subcellular location">
    <subcellularLocation>
        <location evidence="1 7">Cell membrane</location>
        <topology evidence="1 7">Multi-pass membrane protein</topology>
    </subcellularLocation>
</comment>
<keyword evidence="3" id="KW-1003">Cell membrane</keyword>
<evidence type="ECO:0000313" key="11">
    <source>
        <dbReference type="Proteomes" id="UP000030647"/>
    </source>
</evidence>
<evidence type="ECO:0000256" key="4">
    <source>
        <dbReference type="ARBA" id="ARBA00022692"/>
    </source>
</evidence>
<feature type="transmembrane region" description="Helical" evidence="7">
    <location>
        <begin position="36"/>
        <end position="63"/>
    </location>
</feature>
<dbReference type="InterPro" id="IPR051393">
    <property type="entry name" value="ABC_transporter_permease"/>
</dbReference>
<evidence type="ECO:0000256" key="5">
    <source>
        <dbReference type="ARBA" id="ARBA00022989"/>
    </source>
</evidence>
<feature type="transmembrane region" description="Helical" evidence="7">
    <location>
        <begin position="263"/>
        <end position="283"/>
    </location>
</feature>
<evidence type="ECO:0000256" key="1">
    <source>
        <dbReference type="ARBA" id="ARBA00004651"/>
    </source>
</evidence>
<dbReference type="PANTHER" id="PTHR30193">
    <property type="entry name" value="ABC TRANSPORTER PERMEASE PROTEIN"/>
    <property type="match status" value="1"/>
</dbReference>
<dbReference type="Proteomes" id="UP000030647">
    <property type="component" value="Unassembled WGS sequence"/>
</dbReference>
<dbReference type="Pfam" id="PF00528">
    <property type="entry name" value="BPD_transp_1"/>
    <property type="match status" value="1"/>
</dbReference>
<keyword evidence="5 7" id="KW-1133">Transmembrane helix</keyword>
<dbReference type="Gene3D" id="1.10.3720.10">
    <property type="entry name" value="MetI-like"/>
    <property type="match status" value="1"/>
</dbReference>
<feature type="transmembrane region" description="Helical" evidence="7">
    <location>
        <begin position="232"/>
        <end position="257"/>
    </location>
</feature>
<keyword evidence="2 7" id="KW-0813">Transport</keyword>
<feature type="region of interest" description="Disordered" evidence="8">
    <location>
        <begin position="1"/>
        <end position="20"/>
    </location>
</feature>
<dbReference type="PROSITE" id="PS50928">
    <property type="entry name" value="ABC_TM1"/>
    <property type="match status" value="1"/>
</dbReference>
<feature type="domain" description="ABC transmembrane type-1" evidence="9">
    <location>
        <begin position="100"/>
        <end position="313"/>
    </location>
</feature>
<dbReference type="AlphaFoldDB" id="U4TL06"/>
<sequence length="325" mass="36007">MSKEDGGSWPTAQDFDKGDGDMEIRAGKHKKHKDNLIGYLFMAPVLLGFFAFIAFPVIASLLISFTDWNFLAGFSGIKFVGFANYAKLLSGNDAWFTPSFINTIIFTVTTVPIGLALGLIIAAFMDKYVYWSKLFRVFVFIPYIASVVASVIVWQVMLQPTYGPVNSLLHSIGMANPPKWFVDPNWALPTIIIFQIWQTLGYNVIVFMAGLKGISADLYEAAEIDGAGEVRKFFSITLPMISPTMFFLSTMGIIGSFKVFDSISVATGGGPGTATSVVAFYIYREAFQMYRLGTANAAAWIMFAVIFVVTMIQLRGQNRWVTYES</sequence>
<dbReference type="SUPFAM" id="SSF161098">
    <property type="entry name" value="MetI-like"/>
    <property type="match status" value="1"/>
</dbReference>
<feature type="transmembrane region" description="Helical" evidence="7">
    <location>
        <begin position="137"/>
        <end position="157"/>
    </location>
</feature>
<keyword evidence="6 7" id="KW-0472">Membrane</keyword>
<evidence type="ECO:0000256" key="2">
    <source>
        <dbReference type="ARBA" id="ARBA00022448"/>
    </source>
</evidence>
<reference evidence="11" key="1">
    <citation type="journal article" date="2013" name="Genome Announc.">
        <title>Whole-Genome Sequencing of Lactobacillus shenzhenensis Strain LY-73T.</title>
        <authorList>
            <person name="Lin Z."/>
            <person name="Liu Z."/>
            <person name="Yang R."/>
            <person name="Zou Y."/>
            <person name="Wan D."/>
            <person name="Chen J."/>
            <person name="Guo M."/>
            <person name="Zhao J."/>
            <person name="Fang C."/>
            <person name="Yang R."/>
            <person name="Liu F."/>
        </authorList>
    </citation>
    <scope>NUCLEOTIDE SEQUENCE [LARGE SCALE GENOMIC DNA]</scope>
    <source>
        <strain evidence="11">LY-73</strain>
    </source>
</reference>
<dbReference type="InterPro" id="IPR000515">
    <property type="entry name" value="MetI-like"/>
</dbReference>
<accession>U4TL06</accession>
<gene>
    <name evidence="10" type="ORF">L248_1608</name>
</gene>
<evidence type="ECO:0000256" key="3">
    <source>
        <dbReference type="ARBA" id="ARBA00022475"/>
    </source>
</evidence>